<feature type="region of interest" description="Disordered" evidence="1">
    <location>
        <begin position="1"/>
        <end position="57"/>
    </location>
</feature>
<sequence>MDNHDESSQESDGGDSSSSNIDRGTLEGGDAGSSDMHEGSLDGGDSGSSGWTGLQSS</sequence>
<dbReference type="AlphaFoldDB" id="A0A653DLL7"/>
<organism evidence="2 3">
    <name type="scientific">Callosobruchus maculatus</name>
    <name type="common">Southern cowpea weevil</name>
    <name type="synonym">Pulse bruchid</name>
    <dbReference type="NCBI Taxonomy" id="64391"/>
    <lineage>
        <taxon>Eukaryota</taxon>
        <taxon>Metazoa</taxon>
        <taxon>Ecdysozoa</taxon>
        <taxon>Arthropoda</taxon>
        <taxon>Hexapoda</taxon>
        <taxon>Insecta</taxon>
        <taxon>Pterygota</taxon>
        <taxon>Neoptera</taxon>
        <taxon>Endopterygota</taxon>
        <taxon>Coleoptera</taxon>
        <taxon>Polyphaga</taxon>
        <taxon>Cucujiformia</taxon>
        <taxon>Chrysomeloidea</taxon>
        <taxon>Chrysomelidae</taxon>
        <taxon>Bruchinae</taxon>
        <taxon>Bruchini</taxon>
        <taxon>Callosobruchus</taxon>
    </lineage>
</organism>
<name>A0A653DLL7_CALMS</name>
<evidence type="ECO:0000313" key="2">
    <source>
        <dbReference type="EMBL" id="VEN61116.1"/>
    </source>
</evidence>
<dbReference type="EMBL" id="CAACVG010012968">
    <property type="protein sequence ID" value="VEN61116.1"/>
    <property type="molecule type" value="Genomic_DNA"/>
</dbReference>
<accession>A0A653DLL7</accession>
<dbReference type="Proteomes" id="UP000410492">
    <property type="component" value="Unassembled WGS sequence"/>
</dbReference>
<keyword evidence="3" id="KW-1185">Reference proteome</keyword>
<evidence type="ECO:0000313" key="3">
    <source>
        <dbReference type="Proteomes" id="UP000410492"/>
    </source>
</evidence>
<gene>
    <name evidence="2" type="ORF">CALMAC_LOCUS18602</name>
</gene>
<proteinExistence type="predicted"/>
<protein>
    <submittedName>
        <fullName evidence="2">Uncharacterized protein</fullName>
    </submittedName>
</protein>
<reference evidence="2 3" key="1">
    <citation type="submission" date="2019-01" db="EMBL/GenBank/DDBJ databases">
        <authorList>
            <person name="Sayadi A."/>
        </authorList>
    </citation>
    <scope>NUCLEOTIDE SEQUENCE [LARGE SCALE GENOMIC DNA]</scope>
</reference>
<evidence type="ECO:0000256" key="1">
    <source>
        <dbReference type="SAM" id="MobiDB-lite"/>
    </source>
</evidence>
<feature type="non-terminal residue" evidence="2">
    <location>
        <position position="57"/>
    </location>
</feature>